<dbReference type="EMBL" id="PITI01002269">
    <property type="protein sequence ID" value="TBT98705.1"/>
    <property type="molecule type" value="Genomic_DNA"/>
</dbReference>
<keyword evidence="2" id="KW-1185">Reference proteome</keyword>
<dbReference type="VEuPathDB" id="MicrosporidiaDB:CWI36_2269p0010"/>
<dbReference type="Proteomes" id="UP000291404">
    <property type="component" value="Unassembled WGS sequence"/>
</dbReference>
<organism evidence="1 2">
    <name type="scientific">Hamiltosporidium magnivora</name>
    <dbReference type="NCBI Taxonomy" id="148818"/>
    <lineage>
        <taxon>Eukaryota</taxon>
        <taxon>Fungi</taxon>
        <taxon>Fungi incertae sedis</taxon>
        <taxon>Microsporidia</taxon>
        <taxon>Dubosqiidae</taxon>
        <taxon>Hamiltosporidium</taxon>
    </lineage>
</organism>
<reference evidence="1 2" key="1">
    <citation type="submission" date="2017-12" db="EMBL/GenBank/DDBJ databases">
        <authorList>
            <person name="Pombert J.-F."/>
            <person name="Haag K.L."/>
            <person name="Ebert D."/>
        </authorList>
    </citation>
    <scope>NUCLEOTIDE SEQUENCE [LARGE SCALE GENOMIC DNA]</scope>
    <source>
        <strain evidence="1">BE-OM-2</strain>
    </source>
</reference>
<comment type="caution">
    <text evidence="1">The sequence shown here is derived from an EMBL/GenBank/DDBJ whole genome shotgun (WGS) entry which is preliminary data.</text>
</comment>
<dbReference type="AlphaFoldDB" id="A0A4Q9KVR7"/>
<sequence>MGKVSTQNDTNKNGVRLIQFATSRNIVISSKCFINKGIHRATWKSLDNHTVDQIDQAIVDTGHALCMQDVKAYADQTPARITTLKF</sequence>
<name>A0A4Q9KVR7_9MICR</name>
<protein>
    <submittedName>
        <fullName evidence="1">Uncharacterized protein</fullName>
    </submittedName>
</protein>
<gene>
    <name evidence="1" type="ORF">CWI36_2269p0010</name>
</gene>
<dbReference type="STRING" id="148818.A0A4Q9KVR7"/>
<evidence type="ECO:0000313" key="1">
    <source>
        <dbReference type="EMBL" id="TBT98705.1"/>
    </source>
</evidence>
<accession>A0A4Q9KVR7</accession>
<proteinExistence type="predicted"/>
<evidence type="ECO:0000313" key="2">
    <source>
        <dbReference type="Proteomes" id="UP000291404"/>
    </source>
</evidence>